<evidence type="ECO:0000256" key="4">
    <source>
        <dbReference type="ARBA" id="ARBA00023136"/>
    </source>
</evidence>
<dbReference type="Pfam" id="PF01694">
    <property type="entry name" value="Rhomboid"/>
    <property type="match status" value="1"/>
</dbReference>
<accession>A0A1S1N9A3</accession>
<sequence>MTKPFSLGNFKLVVAMLIIMWSVHLIASVTGISFSQFGLVPWDGFRLYGIVTYPFIHGDWQHLIGNTFGLLISGYLASQLPCFKRSTVLIFALTGILVWLFASFAIHIGASGIVMGYFGFIMGSAIFRRNLLSFIIALALLAITQYFQISLVGTLFSFDESTSASSHLFGFISGCVAAYMFRNSLSYSVKKPQTKHKK</sequence>
<dbReference type="GO" id="GO:0016020">
    <property type="term" value="C:membrane"/>
    <property type="evidence" value="ECO:0007669"/>
    <property type="project" value="UniProtKB-SubCell"/>
</dbReference>
<dbReference type="GO" id="GO:0004252">
    <property type="term" value="F:serine-type endopeptidase activity"/>
    <property type="evidence" value="ECO:0007669"/>
    <property type="project" value="InterPro"/>
</dbReference>
<name>A0A1S1N9A3_9GAMM</name>
<keyword evidence="2 5" id="KW-0812">Transmembrane</keyword>
<evidence type="ECO:0000256" key="2">
    <source>
        <dbReference type="ARBA" id="ARBA00022692"/>
    </source>
</evidence>
<comment type="caution">
    <text evidence="7">The sequence shown here is derived from an EMBL/GenBank/DDBJ whole genome shotgun (WGS) entry which is preliminary data.</text>
</comment>
<proteinExistence type="predicted"/>
<dbReference type="SUPFAM" id="SSF144091">
    <property type="entry name" value="Rhomboid-like"/>
    <property type="match status" value="1"/>
</dbReference>
<feature type="transmembrane region" description="Helical" evidence="5">
    <location>
        <begin position="164"/>
        <end position="181"/>
    </location>
</feature>
<dbReference type="Proteomes" id="UP000180253">
    <property type="component" value="Unassembled WGS sequence"/>
</dbReference>
<keyword evidence="8" id="KW-1185">Reference proteome</keyword>
<dbReference type="OrthoDB" id="465874at2"/>
<dbReference type="STRING" id="327939.BIW53_09065"/>
<feature type="transmembrane region" description="Helical" evidence="5">
    <location>
        <begin position="134"/>
        <end position="158"/>
    </location>
</feature>
<dbReference type="RefSeq" id="WP_070991513.1">
    <property type="nucleotide sequence ID" value="NZ_CBCSHD010000001.1"/>
</dbReference>
<evidence type="ECO:0000313" key="8">
    <source>
        <dbReference type="Proteomes" id="UP000180253"/>
    </source>
</evidence>
<evidence type="ECO:0000256" key="3">
    <source>
        <dbReference type="ARBA" id="ARBA00022989"/>
    </source>
</evidence>
<evidence type="ECO:0000256" key="5">
    <source>
        <dbReference type="SAM" id="Phobius"/>
    </source>
</evidence>
<feature type="transmembrane region" description="Helical" evidence="5">
    <location>
        <begin position="85"/>
        <end position="102"/>
    </location>
</feature>
<dbReference type="EMBL" id="MNAN01000028">
    <property type="protein sequence ID" value="OHU95944.1"/>
    <property type="molecule type" value="Genomic_DNA"/>
</dbReference>
<dbReference type="InterPro" id="IPR035952">
    <property type="entry name" value="Rhomboid-like_sf"/>
</dbReference>
<keyword evidence="3 5" id="KW-1133">Transmembrane helix</keyword>
<protein>
    <recommendedName>
        <fullName evidence="6">Peptidase S54 rhomboid domain-containing protein</fullName>
    </recommendedName>
</protein>
<comment type="subcellular location">
    <subcellularLocation>
        <location evidence="1">Membrane</location>
        <topology evidence="1">Multi-pass membrane protein</topology>
    </subcellularLocation>
</comment>
<feature type="transmembrane region" description="Helical" evidence="5">
    <location>
        <begin position="12"/>
        <end position="40"/>
    </location>
</feature>
<evidence type="ECO:0000313" key="7">
    <source>
        <dbReference type="EMBL" id="OHU95944.1"/>
    </source>
</evidence>
<dbReference type="Gene3D" id="1.20.1540.10">
    <property type="entry name" value="Rhomboid-like"/>
    <property type="match status" value="1"/>
</dbReference>
<feature type="domain" description="Peptidase S54 rhomboid" evidence="6">
    <location>
        <begin position="46"/>
        <end position="182"/>
    </location>
</feature>
<dbReference type="InterPro" id="IPR022764">
    <property type="entry name" value="Peptidase_S54_rhomboid_dom"/>
</dbReference>
<keyword evidence="4 5" id="KW-0472">Membrane</keyword>
<organism evidence="7 8">
    <name type="scientific">Pseudoalteromonas byunsanensis</name>
    <dbReference type="NCBI Taxonomy" id="327939"/>
    <lineage>
        <taxon>Bacteria</taxon>
        <taxon>Pseudomonadati</taxon>
        <taxon>Pseudomonadota</taxon>
        <taxon>Gammaproteobacteria</taxon>
        <taxon>Alteromonadales</taxon>
        <taxon>Pseudoalteromonadaceae</taxon>
        <taxon>Pseudoalteromonas</taxon>
    </lineage>
</organism>
<reference evidence="7 8" key="1">
    <citation type="submission" date="2016-10" db="EMBL/GenBank/DDBJ databases">
        <title>Pseudoalteromonas amylolytica sp. nov., isolated from the surface seawater.</title>
        <authorList>
            <person name="Wu Y.-H."/>
            <person name="Cheng H."/>
            <person name="Jin X.-B."/>
            <person name="Wang C.-S."/>
            <person name="Xu X.-W."/>
        </authorList>
    </citation>
    <scope>NUCLEOTIDE SEQUENCE [LARGE SCALE GENOMIC DNA]</scope>
    <source>
        <strain evidence="7 8">JCM 12483</strain>
    </source>
</reference>
<dbReference type="AlphaFoldDB" id="A0A1S1N9A3"/>
<evidence type="ECO:0000256" key="1">
    <source>
        <dbReference type="ARBA" id="ARBA00004141"/>
    </source>
</evidence>
<gene>
    <name evidence="7" type="ORF">BIW53_09065</name>
</gene>
<evidence type="ECO:0000259" key="6">
    <source>
        <dbReference type="Pfam" id="PF01694"/>
    </source>
</evidence>